<dbReference type="InterPro" id="IPR003798">
    <property type="entry name" value="DNA_recombination_RmuC"/>
</dbReference>
<feature type="coiled-coil region" evidence="5">
    <location>
        <begin position="74"/>
        <end position="203"/>
    </location>
</feature>
<evidence type="ECO:0000256" key="2">
    <source>
        <dbReference type="ARBA" id="ARBA00009840"/>
    </source>
</evidence>
<dbReference type="PANTHER" id="PTHR30563">
    <property type="entry name" value="DNA RECOMBINATION PROTEIN RMUC"/>
    <property type="match status" value="1"/>
</dbReference>
<reference evidence="7 8" key="1">
    <citation type="submission" date="2017-05" db="EMBL/GenBank/DDBJ databases">
        <title>Thiocyanate degradation by Thiohalobacter thiocyanaticus FOKN1.</title>
        <authorList>
            <person name="Oshiki M."/>
            <person name="Fukushima T."/>
            <person name="Kawano S."/>
            <person name="Nakagawa J."/>
        </authorList>
    </citation>
    <scope>NUCLEOTIDE SEQUENCE [LARGE SCALE GENOMIC DNA]</scope>
    <source>
        <strain evidence="7 8">FOKN1</strain>
    </source>
</reference>
<dbReference type="AlphaFoldDB" id="A0A1Z4VQ35"/>
<dbReference type="RefSeq" id="WP_096365913.1">
    <property type="nucleotide sequence ID" value="NZ_AP018052.1"/>
</dbReference>
<dbReference type="GO" id="GO:0006310">
    <property type="term" value="P:DNA recombination"/>
    <property type="evidence" value="ECO:0007669"/>
    <property type="project" value="UniProtKB-KW"/>
</dbReference>
<keyword evidence="3 5" id="KW-0175">Coiled coil</keyword>
<dbReference type="PANTHER" id="PTHR30563:SF0">
    <property type="entry name" value="DNA RECOMBINATION PROTEIN RMUC"/>
    <property type="match status" value="1"/>
</dbReference>
<dbReference type="KEGG" id="ttc:FOKN1_1348"/>
<keyword evidence="4" id="KW-0233">DNA recombination</keyword>
<proteinExistence type="inferred from homology"/>
<name>A0A1Z4VQ35_9GAMM</name>
<evidence type="ECO:0000313" key="8">
    <source>
        <dbReference type="Proteomes" id="UP000218765"/>
    </source>
</evidence>
<evidence type="ECO:0000313" key="7">
    <source>
        <dbReference type="EMBL" id="BAZ93746.1"/>
    </source>
</evidence>
<gene>
    <name evidence="7" type="ORF">FOKN1_1348</name>
</gene>
<organism evidence="7 8">
    <name type="scientific">Thiohalobacter thiocyanaticus</name>
    <dbReference type="NCBI Taxonomy" id="585455"/>
    <lineage>
        <taxon>Bacteria</taxon>
        <taxon>Pseudomonadati</taxon>
        <taxon>Pseudomonadota</taxon>
        <taxon>Gammaproteobacteria</taxon>
        <taxon>Thiohalobacterales</taxon>
        <taxon>Thiohalobacteraceae</taxon>
        <taxon>Thiohalobacter</taxon>
    </lineage>
</organism>
<dbReference type="Pfam" id="PF02646">
    <property type="entry name" value="RmuC"/>
    <property type="match status" value="1"/>
</dbReference>
<evidence type="ECO:0000256" key="5">
    <source>
        <dbReference type="SAM" id="Coils"/>
    </source>
</evidence>
<dbReference type="OrthoDB" id="9765111at2"/>
<evidence type="ECO:0000256" key="6">
    <source>
        <dbReference type="SAM" id="MobiDB-lite"/>
    </source>
</evidence>
<keyword evidence="8" id="KW-1185">Reference proteome</keyword>
<protein>
    <submittedName>
        <fullName evidence="7">DNA recombination protein rmuC</fullName>
    </submittedName>
</protein>
<feature type="region of interest" description="Disordered" evidence="6">
    <location>
        <begin position="522"/>
        <end position="553"/>
    </location>
</feature>
<comment type="similarity">
    <text evidence="2">Belongs to the RmuC family.</text>
</comment>
<evidence type="ECO:0000256" key="3">
    <source>
        <dbReference type="ARBA" id="ARBA00023054"/>
    </source>
</evidence>
<feature type="compositionally biased region" description="Acidic residues" evidence="6">
    <location>
        <begin position="531"/>
        <end position="541"/>
    </location>
</feature>
<accession>A0A1Z4VQ35</accession>
<dbReference type="Proteomes" id="UP000218765">
    <property type="component" value="Chromosome"/>
</dbReference>
<comment type="function">
    <text evidence="1">Involved in DNA recombination.</text>
</comment>
<feature type="compositionally biased region" description="Polar residues" evidence="6">
    <location>
        <begin position="542"/>
        <end position="553"/>
    </location>
</feature>
<sequence>MPIETFAFAAVALLIGAVLGYLVSRSRAARTETALDARLRAAEEGLSAQTTANTELEIALNSLRTEHALTAQQRDAAQQSANQRDAELKALTERHESARTRLSELEQALARAESGVKAEQSNVTQRNEQIAQLRQELEQARKAREAVEADRSKAREELATLRTSLDEKQAAFDKQLAQFDEQKQALKQEFQNLANEILEAKGKAFKEQSQASLDSMLKPFRDQIEGFRKRVEEVHTNQTQSQASLRTELTKLHELNRRITDEAANLTKALKGDKKLQGSWGEIQVEMILDRSGLQKGTEYEREANFKDEEHKNWRPDFIVHLPEGKHVIIDSKVSLVAYNDYVAAETDEEREGFLKQHVQSVRKHISDLSARDYPKLKGLNSPDFVFMFMPVEPAFVAAFQYDPELFNSAFEKRIVVVTPTTLLASLRTIANLWSIERQNQNARTLADQASKVYDKLRIFVDKMDRLGNQLATAQKTYDDANNTLTGSRSLSSSVQKFVDLGVRVKKELPATVVETALLDDDDLKAIAQPGDDEPDTESETQPETQQSDSEDA</sequence>
<evidence type="ECO:0000256" key="1">
    <source>
        <dbReference type="ARBA" id="ARBA00003416"/>
    </source>
</evidence>
<dbReference type="EMBL" id="AP018052">
    <property type="protein sequence ID" value="BAZ93746.1"/>
    <property type="molecule type" value="Genomic_DNA"/>
</dbReference>
<evidence type="ECO:0000256" key="4">
    <source>
        <dbReference type="ARBA" id="ARBA00023172"/>
    </source>
</evidence>